<dbReference type="AlphaFoldDB" id="A0A2G2UW74"/>
<evidence type="ECO:0000256" key="14">
    <source>
        <dbReference type="ARBA" id="ARBA00023136"/>
    </source>
</evidence>
<keyword evidence="10 18" id="KW-0547">Nucleotide-binding</keyword>
<dbReference type="Gene3D" id="2.60.120.430">
    <property type="entry name" value="Galactose-binding lectin"/>
    <property type="match status" value="1"/>
</dbReference>
<keyword evidence="12 18" id="KW-0067">ATP-binding</keyword>
<dbReference type="InterPro" id="IPR001611">
    <property type="entry name" value="Leu-rich_rpt"/>
</dbReference>
<organism evidence="21 22">
    <name type="scientific">Capsicum baccatum</name>
    <name type="common">Peruvian pepper</name>
    <dbReference type="NCBI Taxonomy" id="33114"/>
    <lineage>
        <taxon>Eukaryota</taxon>
        <taxon>Viridiplantae</taxon>
        <taxon>Streptophyta</taxon>
        <taxon>Embryophyta</taxon>
        <taxon>Tracheophyta</taxon>
        <taxon>Spermatophyta</taxon>
        <taxon>Magnoliopsida</taxon>
        <taxon>eudicotyledons</taxon>
        <taxon>Gunneridae</taxon>
        <taxon>Pentapetalae</taxon>
        <taxon>asterids</taxon>
        <taxon>lamiids</taxon>
        <taxon>Solanales</taxon>
        <taxon>Solanaceae</taxon>
        <taxon>Solanoideae</taxon>
        <taxon>Capsiceae</taxon>
        <taxon>Capsicum</taxon>
    </lineage>
</organism>
<keyword evidence="13 19" id="KW-1133">Transmembrane helix</keyword>
<dbReference type="InterPro" id="IPR011009">
    <property type="entry name" value="Kinase-like_dom_sf"/>
</dbReference>
<keyword evidence="5" id="KW-0433">Leucine-rich repeat</keyword>
<keyword evidence="3" id="KW-0723">Serine/threonine-protein kinase</keyword>
<evidence type="ECO:0000256" key="18">
    <source>
        <dbReference type="PROSITE-ProRule" id="PRU10141"/>
    </source>
</evidence>
<dbReference type="Pfam" id="PF00560">
    <property type="entry name" value="LRR_1"/>
    <property type="match status" value="1"/>
</dbReference>
<dbReference type="FunFam" id="1.10.510.10:FF:000146">
    <property type="entry name" value="LRR receptor-like serine/threonine-protein kinase IOS1"/>
    <property type="match status" value="1"/>
</dbReference>
<reference evidence="21 22" key="1">
    <citation type="journal article" date="2017" name="Genome Biol.">
        <title>New reference genome sequences of hot pepper reveal the massive evolution of plant disease-resistance genes by retroduplication.</title>
        <authorList>
            <person name="Kim S."/>
            <person name="Park J."/>
            <person name="Yeom S.I."/>
            <person name="Kim Y.M."/>
            <person name="Seo E."/>
            <person name="Kim K.T."/>
            <person name="Kim M.S."/>
            <person name="Lee J.M."/>
            <person name="Cheong K."/>
            <person name="Shin H.S."/>
            <person name="Kim S.B."/>
            <person name="Han K."/>
            <person name="Lee J."/>
            <person name="Park M."/>
            <person name="Lee H.A."/>
            <person name="Lee H.Y."/>
            <person name="Lee Y."/>
            <person name="Oh S."/>
            <person name="Lee J.H."/>
            <person name="Choi E."/>
            <person name="Choi E."/>
            <person name="Lee S.E."/>
            <person name="Jeon J."/>
            <person name="Kim H."/>
            <person name="Choi G."/>
            <person name="Song H."/>
            <person name="Lee J."/>
            <person name="Lee S.C."/>
            <person name="Kwon J.K."/>
            <person name="Lee H.Y."/>
            <person name="Koo N."/>
            <person name="Hong Y."/>
            <person name="Kim R.W."/>
            <person name="Kang W.H."/>
            <person name="Huh J.H."/>
            <person name="Kang B.C."/>
            <person name="Yang T.J."/>
            <person name="Lee Y.H."/>
            <person name="Bennetzen J.L."/>
            <person name="Choi D."/>
        </authorList>
    </citation>
    <scope>NUCLEOTIDE SEQUENCE [LARGE SCALE GENOMIC DNA]</scope>
    <source>
        <strain evidence="22">cv. PBC81</strain>
    </source>
</reference>
<evidence type="ECO:0000256" key="17">
    <source>
        <dbReference type="ARBA" id="ARBA00048679"/>
    </source>
</evidence>
<gene>
    <name evidence="21" type="ORF">CQW23_35342</name>
</gene>
<keyword evidence="8" id="KW-0732">Signal</keyword>
<evidence type="ECO:0000256" key="5">
    <source>
        <dbReference type="ARBA" id="ARBA00022614"/>
    </source>
</evidence>
<dbReference type="PROSITE" id="PS00107">
    <property type="entry name" value="PROTEIN_KINASE_ATP"/>
    <property type="match status" value="1"/>
</dbReference>
<protein>
    <recommendedName>
        <fullName evidence="2">non-specific serine/threonine protein kinase</fullName>
        <ecNumber evidence="2">2.7.11.1</ecNumber>
    </recommendedName>
</protein>
<keyword evidence="4" id="KW-0597">Phosphoprotein</keyword>
<dbReference type="PANTHER" id="PTHR45631">
    <property type="entry name" value="OS07G0107800 PROTEIN-RELATED"/>
    <property type="match status" value="1"/>
</dbReference>
<evidence type="ECO:0000313" key="21">
    <source>
        <dbReference type="EMBL" id="PHT25005.1"/>
    </source>
</evidence>
<evidence type="ECO:0000256" key="13">
    <source>
        <dbReference type="ARBA" id="ARBA00022989"/>
    </source>
</evidence>
<dbReference type="OrthoDB" id="2017114at2759"/>
<dbReference type="SMART" id="SM00220">
    <property type="entry name" value="S_TKc"/>
    <property type="match status" value="1"/>
</dbReference>
<sequence length="639" mass="71491">MYETKSGSLQNVMRLDLGSTSSQLVRYQDDIYDRLWFPYNNVENTVPLSTSLPIDNTLEHGNAYRPPPKVLSTAIAGENGISFSWEPANATDEQYIYLHFAEIEADHVNRQFNIYVNGKLFDEPLAPDYLSSTTVFSTSPLTPRAKYQITLNKTGNSIRPPTINALEIYKVVRQFITSQTYDLDVEAIMNVKSTYGVKKNWQGDPCGSEDDTWNGVTCKYDVNPPRVISLNLSSSELHGSISPYITNLTKLESLDLSNNKLTGEVPAFLSHLAFLRVLYDEGGDKFGKKKKKLSAGALASIVASVVVLGLLALIVLFWMIRKKNQQAGKITETERKPSPNIALELKSRQFTYSEVLPMTNNFQKVLGKGGFGTVYLGYVDNRDVAVKMLSPSSAQGFKEFRAEASLLMSIHHKNLISIVGYCVEGTHIGIIYEYMPNRSLDMQLSDKNPKPLTWEERLQIALDAAQGLEYLHHGCQPPVIHRDIKSSNILLDDKFQAKLADFGLSRILPTGEGGHVTTIIAGSPGYLDPEYYRSNKLTEKSDVYSFGVVLLEIVTGRHLLGKQDKIYVVTWVNDMLEKGDVSKVIDTRLQGEVDVKSSRKVVELAMACVSLDSRRRPDMSVVVSILKRCLREIIDYESN</sequence>
<dbReference type="PANTHER" id="PTHR45631:SF202">
    <property type="entry name" value="SENESCENCE-INDUCED RECEPTOR-LIKE SERINE_THREONINE-PROTEIN KINASE"/>
    <property type="match status" value="1"/>
</dbReference>
<dbReference type="FunFam" id="3.80.10.10:FF:000129">
    <property type="entry name" value="Leucine-rich repeat receptor-like kinase"/>
    <property type="match status" value="1"/>
</dbReference>
<dbReference type="Gene3D" id="3.80.10.10">
    <property type="entry name" value="Ribonuclease Inhibitor"/>
    <property type="match status" value="1"/>
</dbReference>
<dbReference type="InterPro" id="IPR000719">
    <property type="entry name" value="Prot_kinase_dom"/>
</dbReference>
<evidence type="ECO:0000259" key="20">
    <source>
        <dbReference type="PROSITE" id="PS50011"/>
    </source>
</evidence>
<comment type="catalytic activity">
    <reaction evidence="16">
        <text>L-threonyl-[protein] + ATP = O-phospho-L-threonyl-[protein] + ADP + H(+)</text>
        <dbReference type="Rhea" id="RHEA:46608"/>
        <dbReference type="Rhea" id="RHEA-COMP:11060"/>
        <dbReference type="Rhea" id="RHEA-COMP:11605"/>
        <dbReference type="ChEBI" id="CHEBI:15378"/>
        <dbReference type="ChEBI" id="CHEBI:30013"/>
        <dbReference type="ChEBI" id="CHEBI:30616"/>
        <dbReference type="ChEBI" id="CHEBI:61977"/>
        <dbReference type="ChEBI" id="CHEBI:456216"/>
        <dbReference type="EC" id="2.7.11.1"/>
    </reaction>
</comment>
<evidence type="ECO:0000256" key="8">
    <source>
        <dbReference type="ARBA" id="ARBA00022729"/>
    </source>
</evidence>
<dbReference type="GO" id="GO:0005524">
    <property type="term" value="F:ATP binding"/>
    <property type="evidence" value="ECO:0007669"/>
    <property type="project" value="UniProtKB-UniRule"/>
</dbReference>
<dbReference type="STRING" id="33114.A0A2G2UW74"/>
<evidence type="ECO:0000256" key="19">
    <source>
        <dbReference type="SAM" id="Phobius"/>
    </source>
</evidence>
<dbReference type="InterPro" id="IPR008271">
    <property type="entry name" value="Ser/Thr_kinase_AS"/>
</dbReference>
<evidence type="ECO:0000256" key="3">
    <source>
        <dbReference type="ARBA" id="ARBA00022527"/>
    </source>
</evidence>
<name>A0A2G2UW74_CAPBA</name>
<dbReference type="SUPFAM" id="SSF52058">
    <property type="entry name" value="L domain-like"/>
    <property type="match status" value="1"/>
</dbReference>
<dbReference type="PROSITE" id="PS51450">
    <property type="entry name" value="LRR"/>
    <property type="match status" value="1"/>
</dbReference>
<feature type="domain" description="Protein kinase" evidence="20">
    <location>
        <begin position="360"/>
        <end position="634"/>
    </location>
</feature>
<dbReference type="PROSITE" id="PS50011">
    <property type="entry name" value="PROTEIN_KINASE_DOM"/>
    <property type="match status" value="1"/>
</dbReference>
<keyword evidence="7 19" id="KW-0812">Transmembrane</keyword>
<evidence type="ECO:0000256" key="11">
    <source>
        <dbReference type="ARBA" id="ARBA00022777"/>
    </source>
</evidence>
<comment type="catalytic activity">
    <reaction evidence="17">
        <text>L-seryl-[protein] + ATP = O-phospho-L-seryl-[protein] + ADP + H(+)</text>
        <dbReference type="Rhea" id="RHEA:17989"/>
        <dbReference type="Rhea" id="RHEA-COMP:9863"/>
        <dbReference type="Rhea" id="RHEA-COMP:11604"/>
        <dbReference type="ChEBI" id="CHEBI:15378"/>
        <dbReference type="ChEBI" id="CHEBI:29999"/>
        <dbReference type="ChEBI" id="CHEBI:30616"/>
        <dbReference type="ChEBI" id="CHEBI:83421"/>
        <dbReference type="ChEBI" id="CHEBI:456216"/>
        <dbReference type="EC" id="2.7.11.1"/>
    </reaction>
</comment>
<accession>A0A2G2UW74</accession>
<comment type="caution">
    <text evidence="21">The sequence shown here is derived from an EMBL/GenBank/DDBJ whole genome shotgun (WGS) entry which is preliminary data.</text>
</comment>
<dbReference type="InterPro" id="IPR032675">
    <property type="entry name" value="LRR_dom_sf"/>
</dbReference>
<dbReference type="GO" id="GO:0004674">
    <property type="term" value="F:protein serine/threonine kinase activity"/>
    <property type="evidence" value="ECO:0007669"/>
    <property type="project" value="UniProtKB-KW"/>
</dbReference>
<evidence type="ECO:0000256" key="2">
    <source>
        <dbReference type="ARBA" id="ARBA00012513"/>
    </source>
</evidence>
<dbReference type="InterPro" id="IPR001245">
    <property type="entry name" value="Ser-Thr/Tyr_kinase_cat_dom"/>
</dbReference>
<dbReference type="InterPro" id="IPR017441">
    <property type="entry name" value="Protein_kinase_ATP_BS"/>
</dbReference>
<evidence type="ECO:0000256" key="6">
    <source>
        <dbReference type="ARBA" id="ARBA00022679"/>
    </source>
</evidence>
<feature type="binding site" evidence="18">
    <location>
        <position position="387"/>
    </location>
    <ligand>
        <name>ATP</name>
        <dbReference type="ChEBI" id="CHEBI:30616"/>
    </ligand>
</feature>
<dbReference type="PROSITE" id="PS00108">
    <property type="entry name" value="PROTEIN_KINASE_ST"/>
    <property type="match status" value="1"/>
</dbReference>
<dbReference type="Pfam" id="PF12819">
    <property type="entry name" value="Malectin_like"/>
    <property type="match status" value="1"/>
</dbReference>
<dbReference type="Proteomes" id="UP000224567">
    <property type="component" value="Unassembled WGS sequence"/>
</dbReference>
<evidence type="ECO:0000256" key="7">
    <source>
        <dbReference type="ARBA" id="ARBA00022692"/>
    </source>
</evidence>
<feature type="transmembrane region" description="Helical" evidence="19">
    <location>
        <begin position="295"/>
        <end position="320"/>
    </location>
</feature>
<keyword evidence="22" id="KW-1185">Reference proteome</keyword>
<keyword evidence="6" id="KW-0808">Transferase</keyword>
<keyword evidence="9" id="KW-0677">Repeat</keyword>
<evidence type="ECO:0000313" key="22">
    <source>
        <dbReference type="Proteomes" id="UP000224567"/>
    </source>
</evidence>
<dbReference type="EC" id="2.7.11.1" evidence="2"/>
<comment type="subcellular location">
    <subcellularLocation>
        <location evidence="1">Membrane</location>
        <topology evidence="1">Single-pass membrane protein</topology>
    </subcellularLocation>
</comment>
<evidence type="ECO:0000256" key="4">
    <source>
        <dbReference type="ARBA" id="ARBA00022553"/>
    </source>
</evidence>
<keyword evidence="11" id="KW-0418">Kinase</keyword>
<dbReference type="CDD" id="cd14066">
    <property type="entry name" value="STKc_IRAK"/>
    <property type="match status" value="1"/>
</dbReference>
<dbReference type="GO" id="GO:0016020">
    <property type="term" value="C:membrane"/>
    <property type="evidence" value="ECO:0007669"/>
    <property type="project" value="UniProtKB-SubCell"/>
</dbReference>
<dbReference type="Gene3D" id="3.30.200.20">
    <property type="entry name" value="Phosphorylase Kinase, domain 1"/>
    <property type="match status" value="1"/>
</dbReference>
<evidence type="ECO:0000256" key="10">
    <source>
        <dbReference type="ARBA" id="ARBA00022741"/>
    </source>
</evidence>
<keyword evidence="14 19" id="KW-0472">Membrane</keyword>
<evidence type="ECO:0000256" key="9">
    <source>
        <dbReference type="ARBA" id="ARBA00022737"/>
    </source>
</evidence>
<evidence type="ECO:0000256" key="12">
    <source>
        <dbReference type="ARBA" id="ARBA00022840"/>
    </source>
</evidence>
<dbReference type="EMBL" id="MLFT02003509">
    <property type="protein sequence ID" value="PHT25005.1"/>
    <property type="molecule type" value="Genomic_DNA"/>
</dbReference>
<evidence type="ECO:0000256" key="16">
    <source>
        <dbReference type="ARBA" id="ARBA00047899"/>
    </source>
</evidence>
<evidence type="ECO:0000256" key="1">
    <source>
        <dbReference type="ARBA" id="ARBA00004167"/>
    </source>
</evidence>
<dbReference type="Pfam" id="PF07714">
    <property type="entry name" value="PK_Tyr_Ser-Thr"/>
    <property type="match status" value="1"/>
</dbReference>
<dbReference type="Gene3D" id="1.10.510.10">
    <property type="entry name" value="Transferase(Phosphotransferase) domain 1"/>
    <property type="match status" value="1"/>
</dbReference>
<evidence type="ECO:0000256" key="15">
    <source>
        <dbReference type="ARBA" id="ARBA00023170"/>
    </source>
</evidence>
<dbReference type="InterPro" id="IPR024788">
    <property type="entry name" value="Malectin-like_Carb-bd_dom"/>
</dbReference>
<proteinExistence type="predicted"/>
<keyword evidence="15" id="KW-0675">Receptor</keyword>
<reference evidence="22" key="2">
    <citation type="journal article" date="2017" name="J. Anim. Genet.">
        <title>Multiple reference genome sequences of hot pepper reveal the massive evolution of plant disease resistance genes by retroduplication.</title>
        <authorList>
            <person name="Kim S."/>
            <person name="Park J."/>
            <person name="Yeom S.-I."/>
            <person name="Kim Y.-M."/>
            <person name="Seo E."/>
            <person name="Kim K.-T."/>
            <person name="Kim M.-S."/>
            <person name="Lee J.M."/>
            <person name="Cheong K."/>
            <person name="Shin H.-S."/>
            <person name="Kim S.-B."/>
            <person name="Han K."/>
            <person name="Lee J."/>
            <person name="Park M."/>
            <person name="Lee H.-A."/>
            <person name="Lee H.-Y."/>
            <person name="Lee Y."/>
            <person name="Oh S."/>
            <person name="Lee J.H."/>
            <person name="Choi E."/>
            <person name="Choi E."/>
            <person name="Lee S.E."/>
            <person name="Jeon J."/>
            <person name="Kim H."/>
            <person name="Choi G."/>
            <person name="Song H."/>
            <person name="Lee J."/>
            <person name="Lee S.-C."/>
            <person name="Kwon J.-K."/>
            <person name="Lee H.-Y."/>
            <person name="Koo N."/>
            <person name="Hong Y."/>
            <person name="Kim R.W."/>
            <person name="Kang W.-H."/>
            <person name="Huh J.H."/>
            <person name="Kang B.-C."/>
            <person name="Yang T.-J."/>
            <person name="Lee Y.-H."/>
            <person name="Bennetzen J.L."/>
            <person name="Choi D."/>
        </authorList>
    </citation>
    <scope>NUCLEOTIDE SEQUENCE [LARGE SCALE GENOMIC DNA]</scope>
    <source>
        <strain evidence="22">cv. PBC81</strain>
    </source>
</reference>
<dbReference type="SUPFAM" id="SSF56112">
    <property type="entry name" value="Protein kinase-like (PK-like)"/>
    <property type="match status" value="1"/>
</dbReference>